<sequence length="412" mass="46762">MKIQVFEQFYKGHHSNYIEIIIPEFSRLVERKLVEEVIITITKQHFDFLKIHERFPEYSKFITFDISLPEVSSKSSLDNRKQVAANLLNAVNYVKPNYLISTSADYQSLIFAIQNYLGIKSLPNDLNSLGIFHYGYSGATNGIADYIKQLVYSFTWKNCNCSRLLMVNPVVYEALVQDRLLQGRIGIVPDPVPSSVLFDKETARKMLNIPTDGKYVGFIGAMDTRKAIPELVAAFKNAKLSSDTYLLLAGKLNSKYRQIIESEFTELLNQGRIILLDRFLSSTELIAGFCALDVTAVVQYKRPNLSENILKAIAAQRPVIADNYGHTGMIIERFGVGWSCNLTDHEALVLTLEKGLAESDNYVLNTKTERLIEFHRPDNFVNTLLYNLNGLLPSDSINQVKTWEWVCDSETT</sequence>
<comment type="caution">
    <text evidence="2">The sequence shown here is derived from an EMBL/GenBank/DDBJ whole genome shotgun (WGS) entry which is preliminary data.</text>
</comment>
<reference evidence="2 3" key="1">
    <citation type="journal article" date="2021" name="Int. J. Syst. Evol. Microbiol.">
        <title>Amazonocrinis nigriterrae gen. nov., sp. nov., Atlanticothrix silvestris gen. nov., sp. nov. and Dendronalium phyllosphericum gen. nov., sp. nov., nostocacean cyanobacteria from Brazilian environments.</title>
        <authorList>
            <person name="Alvarenga D.O."/>
            <person name="Andreote A.P.D."/>
            <person name="Branco L.H.Z."/>
            <person name="Delbaje E."/>
            <person name="Cruz R.B."/>
            <person name="Varani A.M."/>
            <person name="Fiore M.F."/>
        </authorList>
    </citation>
    <scope>NUCLEOTIDE SEQUENCE [LARGE SCALE GENOMIC DNA]</scope>
    <source>
        <strain evidence="2 3">CENA67</strain>
    </source>
</reference>
<dbReference type="Gene3D" id="3.40.50.2000">
    <property type="entry name" value="Glycogen Phosphorylase B"/>
    <property type="match status" value="1"/>
</dbReference>
<dbReference type="AlphaFoldDB" id="A0A8J7LBB5"/>
<evidence type="ECO:0000313" key="2">
    <source>
        <dbReference type="EMBL" id="MBH8565585.1"/>
    </source>
</evidence>
<dbReference type="InterPro" id="IPR001296">
    <property type="entry name" value="Glyco_trans_1"/>
</dbReference>
<dbReference type="RefSeq" id="WP_198127376.1">
    <property type="nucleotide sequence ID" value="NZ_JAECZC010000064.1"/>
</dbReference>
<proteinExistence type="predicted"/>
<dbReference type="EMBL" id="JAECZC010000064">
    <property type="protein sequence ID" value="MBH8565585.1"/>
    <property type="molecule type" value="Genomic_DNA"/>
</dbReference>
<organism evidence="2 3">
    <name type="scientific">Amazonocrinis nigriterrae CENA67</name>
    <dbReference type="NCBI Taxonomy" id="2794033"/>
    <lineage>
        <taxon>Bacteria</taxon>
        <taxon>Bacillati</taxon>
        <taxon>Cyanobacteriota</taxon>
        <taxon>Cyanophyceae</taxon>
        <taxon>Nostocales</taxon>
        <taxon>Nostocaceae</taxon>
        <taxon>Amazonocrinis</taxon>
        <taxon>Amazonocrinis nigriterrae</taxon>
    </lineage>
</organism>
<protein>
    <submittedName>
        <fullName evidence="2">Glycosyltransferase</fullName>
    </submittedName>
</protein>
<evidence type="ECO:0000313" key="3">
    <source>
        <dbReference type="Proteomes" id="UP000632766"/>
    </source>
</evidence>
<feature type="domain" description="Glycosyl transferase family 1" evidence="1">
    <location>
        <begin position="199"/>
        <end position="359"/>
    </location>
</feature>
<dbReference type="Pfam" id="PF00534">
    <property type="entry name" value="Glycos_transf_1"/>
    <property type="match status" value="1"/>
</dbReference>
<accession>A0A8J7LBB5</accession>
<dbReference type="Proteomes" id="UP000632766">
    <property type="component" value="Unassembled WGS sequence"/>
</dbReference>
<evidence type="ECO:0000259" key="1">
    <source>
        <dbReference type="Pfam" id="PF00534"/>
    </source>
</evidence>
<gene>
    <name evidence="2" type="ORF">I8748_26000</name>
</gene>
<keyword evidence="3" id="KW-1185">Reference proteome</keyword>
<name>A0A8J7LBB5_9NOST</name>
<dbReference type="GO" id="GO:0016757">
    <property type="term" value="F:glycosyltransferase activity"/>
    <property type="evidence" value="ECO:0007669"/>
    <property type="project" value="InterPro"/>
</dbReference>
<dbReference type="SUPFAM" id="SSF53756">
    <property type="entry name" value="UDP-Glycosyltransferase/glycogen phosphorylase"/>
    <property type="match status" value="1"/>
</dbReference>